<evidence type="ECO:0000313" key="3">
    <source>
        <dbReference type="Proteomes" id="UP000465609"/>
    </source>
</evidence>
<organism evidence="2 3">
    <name type="scientific">Mycolicibacterium aubagnense</name>
    <dbReference type="NCBI Taxonomy" id="319707"/>
    <lineage>
        <taxon>Bacteria</taxon>
        <taxon>Bacillati</taxon>
        <taxon>Actinomycetota</taxon>
        <taxon>Actinomycetes</taxon>
        <taxon>Mycobacteriales</taxon>
        <taxon>Mycobacteriaceae</taxon>
        <taxon>Mycolicibacterium</taxon>
    </lineage>
</organism>
<dbReference type="InterPro" id="IPR005119">
    <property type="entry name" value="LysR_subst-bd"/>
</dbReference>
<dbReference type="Proteomes" id="UP000465609">
    <property type="component" value="Chromosome"/>
</dbReference>
<reference evidence="2 3" key="1">
    <citation type="journal article" date="2019" name="Emerg. Microbes Infect.">
        <title>Comprehensive subspecies identification of 175 nontuberculous mycobacteria species based on 7547 genomic profiles.</title>
        <authorList>
            <person name="Matsumoto Y."/>
            <person name="Kinjo T."/>
            <person name="Motooka D."/>
            <person name="Nabeya D."/>
            <person name="Jung N."/>
            <person name="Uechi K."/>
            <person name="Horii T."/>
            <person name="Iida T."/>
            <person name="Fujita J."/>
            <person name="Nakamura S."/>
        </authorList>
    </citation>
    <scope>NUCLEOTIDE SEQUENCE [LARGE SCALE GENOMIC DNA]</scope>
    <source>
        <strain evidence="2 3">JCM 15296</strain>
    </source>
</reference>
<dbReference type="Gene3D" id="3.40.190.10">
    <property type="entry name" value="Periplasmic binding protein-like II"/>
    <property type="match status" value="2"/>
</dbReference>
<dbReference type="SUPFAM" id="SSF53850">
    <property type="entry name" value="Periplasmic binding protein-like II"/>
    <property type="match status" value="1"/>
</dbReference>
<dbReference type="EMBL" id="AP022577">
    <property type="protein sequence ID" value="BBX87193.1"/>
    <property type="molecule type" value="Genomic_DNA"/>
</dbReference>
<evidence type="ECO:0000313" key="2">
    <source>
        <dbReference type="EMBL" id="BBX87193.1"/>
    </source>
</evidence>
<proteinExistence type="predicted"/>
<protein>
    <recommendedName>
        <fullName evidence="1">LysR substrate-binding domain-containing protein</fullName>
    </recommendedName>
</protein>
<gene>
    <name evidence="2" type="ORF">MAUB_50660</name>
</gene>
<feature type="domain" description="LysR substrate-binding" evidence="1">
    <location>
        <begin position="2"/>
        <end position="109"/>
    </location>
</feature>
<accession>A0ABM7IKA2</accession>
<keyword evidence="3" id="KW-1185">Reference proteome</keyword>
<dbReference type="Pfam" id="PF03466">
    <property type="entry name" value="LysR_substrate"/>
    <property type="match status" value="1"/>
</dbReference>
<sequence>MRTDHRLAQQPVVDIADLAGELITLWAPPGSSYYSDLLLGACRRAGFEPDYVVSRVQGAATVVAPLTTGSAAFVTHPAGRMLDGRVVVLDLLPSLLVPAQALWQRHTHSAIRDLLVARG</sequence>
<evidence type="ECO:0000259" key="1">
    <source>
        <dbReference type="Pfam" id="PF03466"/>
    </source>
</evidence>
<name>A0ABM7IKA2_9MYCO</name>